<keyword evidence="2" id="KW-1185">Reference proteome</keyword>
<comment type="caution">
    <text evidence="1">The sequence shown here is derived from an EMBL/GenBank/DDBJ whole genome shotgun (WGS) entry which is preliminary data.</text>
</comment>
<evidence type="ECO:0000313" key="2">
    <source>
        <dbReference type="Proteomes" id="UP000029055"/>
    </source>
</evidence>
<dbReference type="Proteomes" id="UP000029055">
    <property type="component" value="Unassembled WGS sequence"/>
</dbReference>
<accession>A0A087E8A1</accession>
<dbReference type="AlphaFoldDB" id="A0A087E8A1"/>
<proteinExistence type="predicted"/>
<evidence type="ECO:0000313" key="1">
    <source>
        <dbReference type="EMBL" id="KFJ04002.1"/>
    </source>
</evidence>
<reference evidence="1 2" key="1">
    <citation type="submission" date="2014-03" db="EMBL/GenBank/DDBJ databases">
        <title>Genomics of Bifidobacteria.</title>
        <authorList>
            <person name="Ventura M."/>
            <person name="Milani C."/>
            <person name="Lugli G.A."/>
        </authorList>
    </citation>
    <scope>NUCLEOTIDE SEQUENCE [LARGE SCALE GENOMIC DNA]</scope>
    <source>
        <strain evidence="1 2">LMG 11597</strain>
    </source>
</reference>
<protein>
    <submittedName>
        <fullName evidence="1">Uncharacterized protein</fullName>
    </submittedName>
</protein>
<dbReference type="EMBL" id="JGZR01000006">
    <property type="protein sequence ID" value="KFJ04002.1"/>
    <property type="molecule type" value="Genomic_DNA"/>
</dbReference>
<sequence length="38" mass="4294">MPATFFACRTISIHAPVRERLADKFVSVGENRFQSTLP</sequence>
<gene>
    <name evidence="1" type="ORF">BISU_0478</name>
</gene>
<name>A0A087E8A1_9BIFI</name>
<organism evidence="1 2">
    <name type="scientific">Bifidobacterium subtile</name>
    <dbReference type="NCBI Taxonomy" id="77635"/>
    <lineage>
        <taxon>Bacteria</taxon>
        <taxon>Bacillati</taxon>
        <taxon>Actinomycetota</taxon>
        <taxon>Actinomycetes</taxon>
        <taxon>Bifidobacteriales</taxon>
        <taxon>Bifidobacteriaceae</taxon>
        <taxon>Bifidobacterium</taxon>
    </lineage>
</organism>